<proteinExistence type="predicted"/>
<dbReference type="AlphaFoldDB" id="A0A382Q4H6"/>
<evidence type="ECO:0000313" key="1">
    <source>
        <dbReference type="EMBL" id="SVC80513.1"/>
    </source>
</evidence>
<name>A0A382Q4H6_9ZZZZ</name>
<gene>
    <name evidence="1" type="ORF">METZ01_LOCUS333367</name>
</gene>
<accession>A0A382Q4H6</accession>
<protein>
    <submittedName>
        <fullName evidence="1">Uncharacterized protein</fullName>
    </submittedName>
</protein>
<sequence>MQFMLRDHGADTDRLNQILSSSGDAGLVRRMPPIPFTGDIESMQQGDCACLLGINPLWPAPGKPAHETELRPAMRLIKRLRAGDRSAFAEYMRTRMTYFSSGIANWGHFDKVGHGYAEHFFTSEDKRSVWESHAFAMDVVPYFSRDATSLDRDRIVEQASSDPA</sequence>
<reference evidence="1" key="1">
    <citation type="submission" date="2018-05" db="EMBL/GenBank/DDBJ databases">
        <authorList>
            <person name="Lanie J.A."/>
            <person name="Ng W.-L."/>
            <person name="Kazmierczak K.M."/>
            <person name="Andrzejewski T.M."/>
            <person name="Davidsen T.M."/>
            <person name="Wayne K.J."/>
            <person name="Tettelin H."/>
            <person name="Glass J.I."/>
            <person name="Rusch D."/>
            <person name="Podicherti R."/>
            <person name="Tsui H.-C.T."/>
            <person name="Winkler M.E."/>
        </authorList>
    </citation>
    <scope>NUCLEOTIDE SEQUENCE</scope>
</reference>
<feature type="non-terminal residue" evidence="1">
    <location>
        <position position="164"/>
    </location>
</feature>
<organism evidence="1">
    <name type="scientific">marine metagenome</name>
    <dbReference type="NCBI Taxonomy" id="408172"/>
    <lineage>
        <taxon>unclassified sequences</taxon>
        <taxon>metagenomes</taxon>
        <taxon>ecological metagenomes</taxon>
    </lineage>
</organism>
<dbReference type="EMBL" id="UINC01111933">
    <property type="protein sequence ID" value="SVC80513.1"/>
    <property type="molecule type" value="Genomic_DNA"/>
</dbReference>